<keyword evidence="6 9" id="KW-1133">Transmembrane helix</keyword>
<organism evidence="11 12">
    <name type="scientific">Nesterenkonia sphaerica</name>
    <dbReference type="NCBI Taxonomy" id="1804988"/>
    <lineage>
        <taxon>Bacteria</taxon>
        <taxon>Bacillati</taxon>
        <taxon>Actinomycetota</taxon>
        <taxon>Actinomycetes</taxon>
        <taxon>Micrococcales</taxon>
        <taxon>Micrococcaceae</taxon>
        <taxon>Nesterenkonia</taxon>
    </lineage>
</organism>
<dbReference type="Proteomes" id="UP000306544">
    <property type="component" value="Unassembled WGS sequence"/>
</dbReference>
<feature type="transmembrane region" description="Helical" evidence="9">
    <location>
        <begin position="154"/>
        <end position="177"/>
    </location>
</feature>
<dbReference type="PANTHER" id="PTHR35011">
    <property type="entry name" value="2,3-DIKETO-L-GULONATE TRAP TRANSPORTER SMALL PERMEASE PROTEIN YIAM"/>
    <property type="match status" value="1"/>
</dbReference>
<dbReference type="EMBL" id="VAWA01000001">
    <property type="protein sequence ID" value="TLP79892.1"/>
    <property type="molecule type" value="Genomic_DNA"/>
</dbReference>
<dbReference type="PANTHER" id="PTHR35011:SF2">
    <property type="entry name" value="2,3-DIKETO-L-GULONATE TRAP TRANSPORTER SMALL PERMEASE PROTEIN YIAM"/>
    <property type="match status" value="1"/>
</dbReference>
<comment type="similarity">
    <text evidence="8">Belongs to the TRAP transporter small permease family.</text>
</comment>
<dbReference type="Pfam" id="PF04290">
    <property type="entry name" value="DctQ"/>
    <property type="match status" value="1"/>
</dbReference>
<keyword evidence="3" id="KW-1003">Cell membrane</keyword>
<keyword evidence="4" id="KW-0997">Cell inner membrane</keyword>
<keyword evidence="2" id="KW-0813">Transport</keyword>
<feature type="transmembrane region" description="Helical" evidence="9">
    <location>
        <begin position="41"/>
        <end position="61"/>
    </location>
</feature>
<comment type="caution">
    <text evidence="11">The sequence shown here is derived from an EMBL/GenBank/DDBJ whole genome shotgun (WGS) entry which is preliminary data.</text>
</comment>
<dbReference type="GO" id="GO:0015740">
    <property type="term" value="P:C4-dicarboxylate transport"/>
    <property type="evidence" value="ECO:0007669"/>
    <property type="project" value="TreeGrafter"/>
</dbReference>
<dbReference type="InterPro" id="IPR055348">
    <property type="entry name" value="DctQ"/>
</dbReference>
<dbReference type="AlphaFoldDB" id="A0A5R9AMR0"/>
<sequence length="194" mass="20940">MGRHLPGNPGRLMSVRAPGDEDFLESRSAVYRGLVRVEHGLAMLLLVGLFLLIIVQVAARHGFSAPISGTEELARFTFIWFTFTAASFVAARRKHIIVQLYGGGKTGKFVAAIEVFAYAVVIAVSIAMVVGGYLMVQSTWNISSPGTGLPFRYVYSALPIGFALIALHAALNLVLALRYPEQFIGGKEIETAGL</sequence>
<keyword evidence="5 9" id="KW-0812">Transmembrane</keyword>
<feature type="transmembrane region" description="Helical" evidence="9">
    <location>
        <begin position="111"/>
        <end position="134"/>
    </location>
</feature>
<evidence type="ECO:0000256" key="9">
    <source>
        <dbReference type="SAM" id="Phobius"/>
    </source>
</evidence>
<evidence type="ECO:0000256" key="1">
    <source>
        <dbReference type="ARBA" id="ARBA00004429"/>
    </source>
</evidence>
<evidence type="ECO:0000256" key="4">
    <source>
        <dbReference type="ARBA" id="ARBA00022519"/>
    </source>
</evidence>
<evidence type="ECO:0000313" key="12">
    <source>
        <dbReference type="Proteomes" id="UP000306544"/>
    </source>
</evidence>
<evidence type="ECO:0000256" key="6">
    <source>
        <dbReference type="ARBA" id="ARBA00022989"/>
    </source>
</evidence>
<evidence type="ECO:0000256" key="2">
    <source>
        <dbReference type="ARBA" id="ARBA00022448"/>
    </source>
</evidence>
<reference evidence="11 12" key="1">
    <citation type="submission" date="2019-05" db="EMBL/GenBank/DDBJ databases">
        <title>Nesterenkonia sp. GY239, isolated from the Southern Atlantic Ocean.</title>
        <authorList>
            <person name="Zhang G."/>
        </authorList>
    </citation>
    <scope>NUCLEOTIDE SEQUENCE [LARGE SCALE GENOMIC DNA]</scope>
    <source>
        <strain evidence="11 12">GY239</strain>
    </source>
</reference>
<dbReference type="OrthoDB" id="3557025at2"/>
<dbReference type="GO" id="GO:0005886">
    <property type="term" value="C:plasma membrane"/>
    <property type="evidence" value="ECO:0007669"/>
    <property type="project" value="UniProtKB-SubCell"/>
</dbReference>
<comment type="subcellular location">
    <subcellularLocation>
        <location evidence="1">Cell inner membrane</location>
        <topology evidence="1">Multi-pass membrane protein</topology>
    </subcellularLocation>
</comment>
<feature type="transmembrane region" description="Helical" evidence="9">
    <location>
        <begin position="73"/>
        <end position="91"/>
    </location>
</feature>
<feature type="domain" description="Tripartite ATP-independent periplasmic transporters DctQ component" evidence="10">
    <location>
        <begin position="49"/>
        <end position="178"/>
    </location>
</feature>
<evidence type="ECO:0000256" key="7">
    <source>
        <dbReference type="ARBA" id="ARBA00023136"/>
    </source>
</evidence>
<evidence type="ECO:0000256" key="8">
    <source>
        <dbReference type="ARBA" id="ARBA00038436"/>
    </source>
</evidence>
<accession>A0A5R9AMR0</accession>
<keyword evidence="12" id="KW-1185">Reference proteome</keyword>
<dbReference type="InterPro" id="IPR007387">
    <property type="entry name" value="TRAP_DctQ"/>
</dbReference>
<evidence type="ECO:0000256" key="3">
    <source>
        <dbReference type="ARBA" id="ARBA00022475"/>
    </source>
</evidence>
<evidence type="ECO:0000313" key="11">
    <source>
        <dbReference type="EMBL" id="TLP79892.1"/>
    </source>
</evidence>
<dbReference type="GO" id="GO:0022857">
    <property type="term" value="F:transmembrane transporter activity"/>
    <property type="evidence" value="ECO:0007669"/>
    <property type="project" value="TreeGrafter"/>
</dbReference>
<evidence type="ECO:0000256" key="5">
    <source>
        <dbReference type="ARBA" id="ARBA00022692"/>
    </source>
</evidence>
<proteinExistence type="inferred from homology"/>
<gene>
    <name evidence="11" type="ORF">FEF27_00430</name>
</gene>
<name>A0A5R9AMR0_9MICC</name>
<protein>
    <submittedName>
        <fullName evidence="11">TRAP transporter small permease</fullName>
    </submittedName>
</protein>
<evidence type="ECO:0000259" key="10">
    <source>
        <dbReference type="Pfam" id="PF04290"/>
    </source>
</evidence>
<keyword evidence="7 9" id="KW-0472">Membrane</keyword>